<organism evidence="4 5">
    <name type="scientific">Alkalibaculum sporogenes</name>
    <dbReference type="NCBI Taxonomy" id="2655001"/>
    <lineage>
        <taxon>Bacteria</taxon>
        <taxon>Bacillati</taxon>
        <taxon>Bacillota</taxon>
        <taxon>Clostridia</taxon>
        <taxon>Eubacteriales</taxon>
        <taxon>Eubacteriaceae</taxon>
        <taxon>Alkalibaculum</taxon>
    </lineage>
</organism>
<proteinExistence type="predicted"/>
<dbReference type="GO" id="GO:0009253">
    <property type="term" value="P:peptidoglycan catabolic process"/>
    <property type="evidence" value="ECO:0007669"/>
    <property type="project" value="InterPro"/>
</dbReference>
<keyword evidence="2" id="KW-1133">Transmembrane helix</keyword>
<dbReference type="GO" id="GO:0008745">
    <property type="term" value="F:N-acetylmuramoyl-L-alanine amidase activity"/>
    <property type="evidence" value="ECO:0007669"/>
    <property type="project" value="InterPro"/>
</dbReference>
<sequence>MSFSHKLVKKGDIVALSKNKIIIIFSIVLVFIIAIFINYNLLNNYNVTLQYPLSNKIIVIDPGHGGIDPGKVGLYGEDEKYINLKISSRLKELLESAGATVIMTREDNEGLYVESVQNRLWHKNEDMIKRRRLIRDSDGDIMVSIHMNSYPDSRIFGAQTFYLKGDESSEKLGKLVQEELVEISFKFNKREAKANDTYFILKGNDMPSLVIECGFLSNVEEEQMLNEEEYQKKLAWAILKGIVRYFYEQ</sequence>
<dbReference type="Gene3D" id="3.40.630.40">
    <property type="entry name" value="Zn-dependent exopeptidases"/>
    <property type="match status" value="1"/>
</dbReference>
<reference evidence="4 5" key="1">
    <citation type="submission" date="2019-10" db="EMBL/GenBank/DDBJ databases">
        <title>Alkalibaculum tamaniensis sp.nov., a new alkaliphilic acetogen, isolated on methoxylated aromatics from a mud volcano.</title>
        <authorList>
            <person name="Khomyakova M.A."/>
            <person name="Merkel A.Y."/>
            <person name="Bonch-Osmolovskaya E.A."/>
            <person name="Slobodkin A.I."/>
        </authorList>
    </citation>
    <scope>NUCLEOTIDE SEQUENCE [LARGE SCALE GENOMIC DNA]</scope>
    <source>
        <strain evidence="4 5">M08DMB</strain>
    </source>
</reference>
<protein>
    <submittedName>
        <fullName evidence="4">N-acetylmuramoyl-L-alanine amidase</fullName>
    </submittedName>
</protein>
<dbReference type="PANTHER" id="PTHR30404:SF0">
    <property type="entry name" value="N-ACETYLMURAMOYL-L-ALANINE AMIDASE AMIC"/>
    <property type="match status" value="1"/>
</dbReference>
<keyword evidence="2" id="KW-0812">Transmembrane</keyword>
<keyword evidence="1" id="KW-0378">Hydrolase</keyword>
<evidence type="ECO:0000313" key="4">
    <source>
        <dbReference type="EMBL" id="MPW24990.1"/>
    </source>
</evidence>
<dbReference type="EMBL" id="WHNX01000005">
    <property type="protein sequence ID" value="MPW24990.1"/>
    <property type="molecule type" value="Genomic_DNA"/>
</dbReference>
<dbReference type="Proteomes" id="UP000440004">
    <property type="component" value="Unassembled WGS sequence"/>
</dbReference>
<feature type="domain" description="MurNAc-LAA" evidence="3">
    <location>
        <begin position="131"/>
        <end position="243"/>
    </location>
</feature>
<comment type="caution">
    <text evidence="4">The sequence shown here is derived from an EMBL/GenBank/DDBJ whole genome shotgun (WGS) entry which is preliminary data.</text>
</comment>
<dbReference type="AlphaFoldDB" id="A0A6A7K6D5"/>
<evidence type="ECO:0000256" key="1">
    <source>
        <dbReference type="ARBA" id="ARBA00022801"/>
    </source>
</evidence>
<dbReference type="SUPFAM" id="SSF53187">
    <property type="entry name" value="Zn-dependent exopeptidases"/>
    <property type="match status" value="1"/>
</dbReference>
<keyword evidence="2" id="KW-0472">Membrane</keyword>
<dbReference type="InterPro" id="IPR050695">
    <property type="entry name" value="N-acetylmuramoyl_amidase_3"/>
</dbReference>
<keyword evidence="5" id="KW-1185">Reference proteome</keyword>
<name>A0A6A7K6D5_9FIRM</name>
<dbReference type="GO" id="GO:0030288">
    <property type="term" value="C:outer membrane-bounded periplasmic space"/>
    <property type="evidence" value="ECO:0007669"/>
    <property type="project" value="TreeGrafter"/>
</dbReference>
<dbReference type="PANTHER" id="PTHR30404">
    <property type="entry name" value="N-ACETYLMURAMOYL-L-ALANINE AMIDASE"/>
    <property type="match status" value="1"/>
</dbReference>
<evidence type="ECO:0000259" key="3">
    <source>
        <dbReference type="SMART" id="SM00646"/>
    </source>
</evidence>
<evidence type="ECO:0000313" key="5">
    <source>
        <dbReference type="Proteomes" id="UP000440004"/>
    </source>
</evidence>
<gene>
    <name evidence="4" type="ORF">GC105_04200</name>
</gene>
<dbReference type="InterPro" id="IPR002508">
    <property type="entry name" value="MurNAc-LAA_cat"/>
</dbReference>
<dbReference type="SMART" id="SM00646">
    <property type="entry name" value="Ami_3"/>
    <property type="match status" value="1"/>
</dbReference>
<dbReference type="Pfam" id="PF01520">
    <property type="entry name" value="Amidase_3"/>
    <property type="match status" value="1"/>
</dbReference>
<accession>A0A6A7K6D5</accession>
<dbReference type="CDD" id="cd02696">
    <property type="entry name" value="MurNAc-LAA"/>
    <property type="match status" value="1"/>
</dbReference>
<evidence type="ECO:0000256" key="2">
    <source>
        <dbReference type="SAM" id="Phobius"/>
    </source>
</evidence>
<feature type="transmembrane region" description="Helical" evidence="2">
    <location>
        <begin position="21"/>
        <end position="42"/>
    </location>
</feature>